<dbReference type="HOGENOM" id="CLU_3405230_0_0_9"/>
<evidence type="ECO:0000313" key="1">
    <source>
        <dbReference type="EMBL" id="ETD19732.1"/>
    </source>
</evidence>
<dbReference type="AlphaFoldDB" id="V8BY38"/>
<dbReference type="STRING" id="1073376.HMPREF1202_01946"/>
<dbReference type="Proteomes" id="UP000018683">
    <property type="component" value="Unassembled WGS sequence"/>
</dbReference>
<accession>V8BY38</accession>
<dbReference type="EMBL" id="AZJE01000026">
    <property type="protein sequence ID" value="ETD19732.1"/>
    <property type="molecule type" value="Genomic_DNA"/>
</dbReference>
<sequence>MKTGGTTVDEDIVPDIVEMQCQGFFHVVVF</sequence>
<organism evidence="1 2">
    <name type="scientific">[Ruminococcus] lactaris CC59_002D</name>
    <dbReference type="NCBI Taxonomy" id="1073376"/>
    <lineage>
        <taxon>Bacteria</taxon>
        <taxon>Bacillati</taxon>
        <taxon>Bacillota</taxon>
        <taxon>Clostridia</taxon>
        <taxon>Lachnospirales</taxon>
        <taxon>Lachnospiraceae</taxon>
        <taxon>Mediterraneibacter</taxon>
    </lineage>
</organism>
<reference evidence="1 2" key="1">
    <citation type="submission" date="2013-10" db="EMBL/GenBank/DDBJ databases">
        <title>The Genome Sequence of Ruminococcus lactaris CC59_002D.</title>
        <authorList>
            <consortium name="The Broad Institute Genomics Platform"/>
            <person name="Earl A."/>
            <person name="Allen-Vercoe E."/>
            <person name="Daigneault M."/>
            <person name="Young S.K."/>
            <person name="Zeng Q."/>
            <person name="Gargeya S."/>
            <person name="Fitzgerald M."/>
            <person name="Abouelleil A."/>
            <person name="Alvarado L."/>
            <person name="Chapman S.B."/>
            <person name="Gainer-Dewar J."/>
            <person name="Goldberg J."/>
            <person name="Griggs A."/>
            <person name="Gujja S."/>
            <person name="Hansen M."/>
            <person name="Howarth C."/>
            <person name="Imamovic A."/>
            <person name="Ireland A."/>
            <person name="Larimer J."/>
            <person name="McCowan C."/>
            <person name="Murphy C."/>
            <person name="Pearson M."/>
            <person name="Poon T.W."/>
            <person name="Priest M."/>
            <person name="Roberts A."/>
            <person name="Saif S."/>
            <person name="Shea T."/>
            <person name="Sykes S."/>
            <person name="Wortman J."/>
            <person name="Nusbaum C."/>
            <person name="Birren B."/>
        </authorList>
    </citation>
    <scope>NUCLEOTIDE SEQUENCE [LARGE SCALE GENOMIC DNA]</scope>
    <source>
        <strain evidence="1 2">CC59_002D</strain>
    </source>
</reference>
<name>V8BY38_9FIRM</name>
<comment type="caution">
    <text evidence="1">The sequence shown here is derived from an EMBL/GenBank/DDBJ whole genome shotgun (WGS) entry which is preliminary data.</text>
</comment>
<protein>
    <submittedName>
        <fullName evidence="1">Uncharacterized protein</fullName>
    </submittedName>
</protein>
<proteinExistence type="predicted"/>
<gene>
    <name evidence="1" type="ORF">HMPREF1202_01946</name>
</gene>
<evidence type="ECO:0000313" key="2">
    <source>
        <dbReference type="Proteomes" id="UP000018683"/>
    </source>
</evidence>
<dbReference type="PATRIC" id="fig|1073376.3.peg.1994"/>